<dbReference type="EMBL" id="QFBC01000014">
    <property type="protein sequence ID" value="PWE53752.1"/>
    <property type="molecule type" value="Genomic_DNA"/>
</dbReference>
<dbReference type="OrthoDB" id="5380073at2"/>
<keyword evidence="2" id="KW-1185">Reference proteome</keyword>
<dbReference type="Proteomes" id="UP000245252">
    <property type="component" value="Unassembled WGS sequence"/>
</dbReference>
<evidence type="ECO:0000313" key="2">
    <source>
        <dbReference type="Proteomes" id="UP000245252"/>
    </source>
</evidence>
<dbReference type="GO" id="GO:0016787">
    <property type="term" value="F:hydrolase activity"/>
    <property type="evidence" value="ECO:0007669"/>
    <property type="project" value="UniProtKB-KW"/>
</dbReference>
<evidence type="ECO:0000313" key="1">
    <source>
        <dbReference type="EMBL" id="PWE53752.1"/>
    </source>
</evidence>
<name>A0A2U2DKB8_9HYPH</name>
<proteinExistence type="predicted"/>
<dbReference type="SUPFAM" id="SSF56300">
    <property type="entry name" value="Metallo-dependent phosphatases"/>
    <property type="match status" value="1"/>
</dbReference>
<dbReference type="Gene3D" id="3.60.21.10">
    <property type="match status" value="1"/>
</dbReference>
<protein>
    <submittedName>
        <fullName evidence="1">Hydrolase</fullName>
    </submittedName>
</protein>
<sequence>MIFFTGDTHFGDPRVLRIDRRPFSNVAEHDSALIENWNAVVGTDDDVWHLGDFMSARAGECPELLAELNGRKHLIIGNNDPETTTGAKGWASVQHYAELQPDGHHLILCHYAFRTWNQMGKGSINLHGHSHGRLKPVPRQFDVGVDAQGLRPVLLAEVLASRKGGKVLAADAAP</sequence>
<keyword evidence="1" id="KW-0378">Hydrolase</keyword>
<reference evidence="1 2" key="1">
    <citation type="submission" date="2018-05" db="EMBL/GenBank/DDBJ databases">
        <title>The draft genome of strain NS-104.</title>
        <authorList>
            <person name="Hang P."/>
            <person name="Jiang J."/>
        </authorList>
    </citation>
    <scope>NUCLEOTIDE SEQUENCE [LARGE SCALE GENOMIC DNA]</scope>
    <source>
        <strain evidence="1 2">NS-104</strain>
    </source>
</reference>
<gene>
    <name evidence="1" type="ORF">DEM27_24780</name>
</gene>
<dbReference type="InterPro" id="IPR029052">
    <property type="entry name" value="Metallo-depent_PP-like"/>
</dbReference>
<dbReference type="AlphaFoldDB" id="A0A2U2DKB8"/>
<organism evidence="1 2">
    <name type="scientific">Metarhizobium album</name>
    <dbReference type="NCBI Taxonomy" id="2182425"/>
    <lineage>
        <taxon>Bacteria</taxon>
        <taxon>Pseudomonadati</taxon>
        <taxon>Pseudomonadota</taxon>
        <taxon>Alphaproteobacteria</taxon>
        <taxon>Hyphomicrobiales</taxon>
        <taxon>Rhizobiaceae</taxon>
        <taxon>Metarhizobium</taxon>
    </lineage>
</organism>
<accession>A0A2U2DKB8</accession>
<dbReference type="RefSeq" id="WP_109460921.1">
    <property type="nucleotide sequence ID" value="NZ_QFBC01000014.1"/>
</dbReference>
<comment type="caution">
    <text evidence="1">The sequence shown here is derived from an EMBL/GenBank/DDBJ whole genome shotgun (WGS) entry which is preliminary data.</text>
</comment>